<organism evidence="1 2">
    <name type="scientific">Candidatus Azambacteria bacterium GW2011_GWB1_42_17</name>
    <dbReference type="NCBI Taxonomy" id="1618615"/>
    <lineage>
        <taxon>Bacteria</taxon>
        <taxon>Candidatus Azamiibacteriota</taxon>
    </lineage>
</organism>
<evidence type="ECO:0000313" key="1">
    <source>
        <dbReference type="EMBL" id="KKS44897.1"/>
    </source>
</evidence>
<name>A0A0G0Z847_9BACT</name>
<sequence length="210" mass="24004">MAERRVVDTKTAYNLAVRVLCDTESLVKPRIAYLFGETEFNQKSVLDGAYELYRKLNSAIFISMMGGDPIVGYPGFNKWELELRSRGIARSNIFSVEPLPKPNSFTEAQGIVRLAKNKGWPSLYIIAPPFHQARFFISAVTVALSEYPELKIYNKVGVTLDWNEWGVHSQGVLTGARKDFIDSEWDRIEKYMNLVSPEEALRYLENRDKS</sequence>
<reference evidence="1 2" key="1">
    <citation type="journal article" date="2015" name="Nature">
        <title>rRNA introns, odd ribosomes, and small enigmatic genomes across a large radiation of phyla.</title>
        <authorList>
            <person name="Brown C.T."/>
            <person name="Hug L.A."/>
            <person name="Thomas B.C."/>
            <person name="Sharon I."/>
            <person name="Castelle C.J."/>
            <person name="Singh A."/>
            <person name="Wilkins M.J."/>
            <person name="Williams K.H."/>
            <person name="Banfield J.F."/>
        </authorList>
    </citation>
    <scope>NUCLEOTIDE SEQUENCE [LARGE SCALE GENOMIC DNA]</scope>
</reference>
<dbReference type="EMBL" id="LCDB01000001">
    <property type="protein sequence ID" value="KKS44897.1"/>
    <property type="molecule type" value="Genomic_DNA"/>
</dbReference>
<protein>
    <recommendedName>
        <fullName evidence="3">DUF218 domain-containing protein</fullName>
    </recommendedName>
</protein>
<evidence type="ECO:0000313" key="2">
    <source>
        <dbReference type="Proteomes" id="UP000033986"/>
    </source>
</evidence>
<dbReference type="AlphaFoldDB" id="A0A0G0Z847"/>
<comment type="caution">
    <text evidence="1">The sequence shown here is derived from an EMBL/GenBank/DDBJ whole genome shotgun (WGS) entry which is preliminary data.</text>
</comment>
<evidence type="ECO:0008006" key="3">
    <source>
        <dbReference type="Google" id="ProtNLM"/>
    </source>
</evidence>
<gene>
    <name evidence="1" type="ORF">UV07_C0001G0017</name>
</gene>
<dbReference type="Proteomes" id="UP000033986">
    <property type="component" value="Unassembled WGS sequence"/>
</dbReference>
<proteinExistence type="predicted"/>
<accession>A0A0G0Z847</accession>